<dbReference type="EMBL" id="JAEPRB010000140">
    <property type="protein sequence ID" value="KAG2220459.1"/>
    <property type="molecule type" value="Genomic_DNA"/>
</dbReference>
<evidence type="ECO:0000256" key="2">
    <source>
        <dbReference type="SAM" id="MobiDB-lite"/>
    </source>
</evidence>
<proteinExistence type="predicted"/>
<dbReference type="OrthoDB" id="2157595at2759"/>
<dbReference type="AlphaFoldDB" id="A0A8H7S0K1"/>
<keyword evidence="4" id="KW-1185">Reference proteome</keyword>
<dbReference type="PANTHER" id="PTHR33324:SF2">
    <property type="entry name" value="MYB_SANT-LIKE DNA-BINDING DOMAIN-CONTAINING PROTEIN"/>
    <property type="match status" value="1"/>
</dbReference>
<organism evidence="3 4">
    <name type="scientific">Circinella minor</name>
    <dbReference type="NCBI Taxonomy" id="1195481"/>
    <lineage>
        <taxon>Eukaryota</taxon>
        <taxon>Fungi</taxon>
        <taxon>Fungi incertae sedis</taxon>
        <taxon>Mucoromycota</taxon>
        <taxon>Mucoromycotina</taxon>
        <taxon>Mucoromycetes</taxon>
        <taxon>Mucorales</taxon>
        <taxon>Lichtheimiaceae</taxon>
        <taxon>Circinella</taxon>
    </lineage>
</organism>
<feature type="coiled-coil region" evidence="1">
    <location>
        <begin position="254"/>
        <end position="281"/>
    </location>
</feature>
<accession>A0A8H7S0K1</accession>
<evidence type="ECO:0000313" key="3">
    <source>
        <dbReference type="EMBL" id="KAG2220459.1"/>
    </source>
</evidence>
<evidence type="ECO:0000313" key="4">
    <source>
        <dbReference type="Proteomes" id="UP000646827"/>
    </source>
</evidence>
<name>A0A8H7S0K1_9FUNG</name>
<sequence length="281" mass="32912">MSSNSKQTRKNSNKQNYFQWKKEHILSLIEVLGKSVAKELEKLNHDSFSITDQQVQSKIKGLNEGYNKARDYLRSTGEGIDDDDEKLKIETIKAKVLNIEPFFDELDPLIRDRPKSTPHFNADSELTDLLHQAETFLINSSSVDELDEKEEEEEESFDQEETREEHDEVEVEVVEEANNISNRKRSGDDELRKKTAKKPRKGAANIAASLLRMVEAKAEIEKEKIKHRAEIDDKRFELEKEKMEIMRQQVAIRLQECKERSLQLELELEKLKEKNRRENQE</sequence>
<feature type="compositionally biased region" description="Acidic residues" evidence="2">
    <location>
        <begin position="144"/>
        <end position="175"/>
    </location>
</feature>
<protein>
    <submittedName>
        <fullName evidence="3">Uncharacterized protein</fullName>
    </submittedName>
</protein>
<dbReference type="Proteomes" id="UP000646827">
    <property type="component" value="Unassembled WGS sequence"/>
</dbReference>
<gene>
    <name evidence="3" type="ORF">INT45_004201</name>
</gene>
<comment type="caution">
    <text evidence="3">The sequence shown here is derived from an EMBL/GenBank/DDBJ whole genome shotgun (WGS) entry which is preliminary data.</text>
</comment>
<reference evidence="3 4" key="1">
    <citation type="submission" date="2020-12" db="EMBL/GenBank/DDBJ databases">
        <title>Metabolic potential, ecology and presence of endohyphal bacteria is reflected in genomic diversity of Mucoromycotina.</title>
        <authorList>
            <person name="Muszewska A."/>
            <person name="Okrasinska A."/>
            <person name="Steczkiewicz K."/>
            <person name="Drgas O."/>
            <person name="Orlowska M."/>
            <person name="Perlinska-Lenart U."/>
            <person name="Aleksandrzak-Piekarczyk T."/>
            <person name="Szatraj K."/>
            <person name="Zielenkiewicz U."/>
            <person name="Pilsyk S."/>
            <person name="Malc E."/>
            <person name="Mieczkowski P."/>
            <person name="Kruszewska J.S."/>
            <person name="Biernat P."/>
            <person name="Pawlowska J."/>
        </authorList>
    </citation>
    <scope>NUCLEOTIDE SEQUENCE [LARGE SCALE GENOMIC DNA]</scope>
    <source>
        <strain evidence="3 4">CBS 142.35</strain>
    </source>
</reference>
<dbReference type="PANTHER" id="PTHR33324">
    <property type="entry name" value="EXPRESSED PROTEIN"/>
    <property type="match status" value="1"/>
</dbReference>
<keyword evidence="1" id="KW-0175">Coiled coil</keyword>
<feature type="region of interest" description="Disordered" evidence="2">
    <location>
        <begin position="140"/>
        <end position="204"/>
    </location>
</feature>
<evidence type="ECO:0000256" key="1">
    <source>
        <dbReference type="SAM" id="Coils"/>
    </source>
</evidence>